<dbReference type="AlphaFoldDB" id="A0AAV4BKG5"/>
<reference evidence="1 2" key="1">
    <citation type="journal article" date="2021" name="Elife">
        <title>Chloroplast acquisition without the gene transfer in kleptoplastic sea slugs, Plakobranchus ocellatus.</title>
        <authorList>
            <person name="Maeda T."/>
            <person name="Takahashi S."/>
            <person name="Yoshida T."/>
            <person name="Shimamura S."/>
            <person name="Takaki Y."/>
            <person name="Nagai Y."/>
            <person name="Toyoda A."/>
            <person name="Suzuki Y."/>
            <person name="Arimoto A."/>
            <person name="Ishii H."/>
            <person name="Satoh N."/>
            <person name="Nishiyama T."/>
            <person name="Hasebe M."/>
            <person name="Maruyama T."/>
            <person name="Minagawa J."/>
            <person name="Obokata J."/>
            <person name="Shigenobu S."/>
        </authorList>
    </citation>
    <scope>NUCLEOTIDE SEQUENCE [LARGE SCALE GENOMIC DNA]</scope>
</reference>
<name>A0AAV4BKG5_9GAST</name>
<comment type="caution">
    <text evidence="1">The sequence shown here is derived from an EMBL/GenBank/DDBJ whole genome shotgun (WGS) entry which is preliminary data.</text>
</comment>
<proteinExistence type="predicted"/>
<organism evidence="1 2">
    <name type="scientific">Plakobranchus ocellatus</name>
    <dbReference type="NCBI Taxonomy" id="259542"/>
    <lineage>
        <taxon>Eukaryota</taxon>
        <taxon>Metazoa</taxon>
        <taxon>Spiralia</taxon>
        <taxon>Lophotrochozoa</taxon>
        <taxon>Mollusca</taxon>
        <taxon>Gastropoda</taxon>
        <taxon>Heterobranchia</taxon>
        <taxon>Euthyneura</taxon>
        <taxon>Panpulmonata</taxon>
        <taxon>Sacoglossa</taxon>
        <taxon>Placobranchoidea</taxon>
        <taxon>Plakobranchidae</taxon>
        <taxon>Plakobranchus</taxon>
    </lineage>
</organism>
<evidence type="ECO:0000313" key="2">
    <source>
        <dbReference type="Proteomes" id="UP000735302"/>
    </source>
</evidence>
<protein>
    <submittedName>
        <fullName evidence="1">Uncharacterized protein</fullName>
    </submittedName>
</protein>
<gene>
    <name evidence="1" type="ORF">PoB_004631200</name>
</gene>
<dbReference type="EMBL" id="BLXT01005114">
    <property type="protein sequence ID" value="GFO19807.1"/>
    <property type="molecule type" value="Genomic_DNA"/>
</dbReference>
<evidence type="ECO:0000313" key="1">
    <source>
        <dbReference type="EMBL" id="GFO19807.1"/>
    </source>
</evidence>
<sequence length="92" mass="10445">MPKVCIVFSLCSLYERHKKGVHQKAGAVNEDEEVIHVSDEQLSCSDAEDEEERDGAVTFEDNIGATYMDSDPDNMPVSRNIFHAMQRPWTDE</sequence>
<accession>A0AAV4BKG5</accession>
<dbReference type="Proteomes" id="UP000735302">
    <property type="component" value="Unassembled WGS sequence"/>
</dbReference>
<keyword evidence="2" id="KW-1185">Reference proteome</keyword>